<accession>A0A0D8IV39</accession>
<sequence>MTDKELVERLNAYSAQYQNHGGITAEAADRIEQLRAELYFEKIDNTNLIGELATVAAERDRYKAVHENPKPSTNADRIRAMSDDELAKFLATKLNDDFYEYPDLTLQWLQQTAEEEV</sequence>
<protein>
    <submittedName>
        <fullName evidence="1">Uncharacterized protein</fullName>
    </submittedName>
</protein>
<proteinExistence type="predicted"/>
<gene>
    <name evidence="1" type="ORF">TQ39_17640</name>
</gene>
<name>A0A0D8IV39_9FIRM</name>
<dbReference type="RefSeq" id="WP_050006501.1">
    <property type="nucleotide sequence ID" value="NZ_JXXK01000039.1"/>
</dbReference>
<evidence type="ECO:0000313" key="2">
    <source>
        <dbReference type="Proteomes" id="UP000032483"/>
    </source>
</evidence>
<reference evidence="1" key="1">
    <citation type="submission" date="2015-02" db="EMBL/GenBank/DDBJ databases">
        <title>A novel member of the family Ruminococcaceae isolated from human feces.</title>
        <authorList>
            <person name="Shkoporov A.N."/>
            <person name="Chaplin A.V."/>
            <person name="Motuzova O.V."/>
            <person name="Kafarskaia L.I."/>
            <person name="Khokhlova E.V."/>
            <person name="Efimov B.A."/>
        </authorList>
    </citation>
    <scope>NUCLEOTIDE SEQUENCE [LARGE SCALE GENOMIC DNA]</scope>
    <source>
        <strain evidence="1">585-1</strain>
    </source>
</reference>
<evidence type="ECO:0000313" key="1">
    <source>
        <dbReference type="EMBL" id="KJF38542.1"/>
    </source>
</evidence>
<comment type="caution">
    <text evidence="1">The sequence shown here is derived from an EMBL/GenBank/DDBJ whole genome shotgun (WGS) entry which is preliminary data.</text>
</comment>
<organism evidence="1 2">
    <name type="scientific">Ruthenibacterium lactatiformans</name>
    <dbReference type="NCBI Taxonomy" id="1550024"/>
    <lineage>
        <taxon>Bacteria</taxon>
        <taxon>Bacillati</taxon>
        <taxon>Bacillota</taxon>
        <taxon>Clostridia</taxon>
        <taxon>Eubacteriales</taxon>
        <taxon>Oscillospiraceae</taxon>
        <taxon>Ruthenibacterium</taxon>
    </lineage>
</organism>
<dbReference type="EMBL" id="JXXK01000039">
    <property type="protein sequence ID" value="KJF38542.1"/>
    <property type="molecule type" value="Genomic_DNA"/>
</dbReference>
<dbReference type="GeneID" id="42858362"/>
<dbReference type="Proteomes" id="UP000032483">
    <property type="component" value="Unassembled WGS sequence"/>
</dbReference>
<keyword evidence="2" id="KW-1185">Reference proteome</keyword>
<dbReference type="AlphaFoldDB" id="A0A0D8IV39"/>